<dbReference type="PANTHER" id="PTHR12228:SF0">
    <property type="entry name" value="TATA-BOX BINDING PROTEIN ASSOCIATED FACTOR 7"/>
    <property type="match status" value="1"/>
</dbReference>
<comment type="similarity">
    <text evidence="2">Belongs to the TAF7 family.</text>
</comment>
<name>A0ABR1JU30_9AGAR</name>
<evidence type="ECO:0000313" key="9">
    <source>
        <dbReference type="Proteomes" id="UP001498398"/>
    </source>
</evidence>
<keyword evidence="9" id="KW-1185">Reference proteome</keyword>
<evidence type="ECO:0000256" key="4">
    <source>
        <dbReference type="ARBA" id="ARBA00023163"/>
    </source>
</evidence>
<evidence type="ECO:0000256" key="6">
    <source>
        <dbReference type="SAM" id="MobiDB-lite"/>
    </source>
</evidence>
<proteinExistence type="inferred from homology"/>
<feature type="domain" description="TAFII55 protein conserved region" evidence="7">
    <location>
        <begin position="115"/>
        <end position="266"/>
    </location>
</feature>
<evidence type="ECO:0000256" key="2">
    <source>
        <dbReference type="ARBA" id="ARBA00009368"/>
    </source>
</evidence>
<protein>
    <recommendedName>
        <fullName evidence="7">TAFII55 protein conserved region domain-containing protein</fullName>
    </recommendedName>
</protein>
<evidence type="ECO:0000313" key="8">
    <source>
        <dbReference type="EMBL" id="KAK7467070.1"/>
    </source>
</evidence>
<feature type="region of interest" description="Disordered" evidence="6">
    <location>
        <begin position="419"/>
        <end position="470"/>
    </location>
</feature>
<feature type="compositionally biased region" description="Acidic residues" evidence="6">
    <location>
        <begin position="308"/>
        <end position="365"/>
    </location>
</feature>
<feature type="region of interest" description="Disordered" evidence="6">
    <location>
        <begin position="291"/>
        <end position="373"/>
    </location>
</feature>
<feature type="compositionally biased region" description="Basic residues" evidence="6">
    <location>
        <begin position="71"/>
        <end position="83"/>
    </location>
</feature>
<feature type="compositionally biased region" description="Acidic residues" evidence="6">
    <location>
        <begin position="1"/>
        <end position="13"/>
    </location>
</feature>
<comment type="caution">
    <text evidence="8">The sequence shown here is derived from an EMBL/GenBank/DDBJ whole genome shotgun (WGS) entry which is preliminary data.</text>
</comment>
<dbReference type="SMART" id="SM01370">
    <property type="entry name" value="TAFII55_N"/>
    <property type="match status" value="1"/>
</dbReference>
<feature type="compositionally biased region" description="Low complexity" evidence="6">
    <location>
        <begin position="21"/>
        <end position="67"/>
    </location>
</feature>
<feature type="compositionally biased region" description="Basic and acidic residues" evidence="6">
    <location>
        <begin position="419"/>
        <end position="441"/>
    </location>
</feature>
<keyword evidence="4" id="KW-0804">Transcription</keyword>
<evidence type="ECO:0000259" key="7">
    <source>
        <dbReference type="SMART" id="SM01370"/>
    </source>
</evidence>
<dbReference type="InterPro" id="IPR037817">
    <property type="entry name" value="TAF7"/>
</dbReference>
<dbReference type="InterPro" id="IPR006751">
    <property type="entry name" value="TAFII55_prot_cons_reg"/>
</dbReference>
<dbReference type="CDD" id="cd08047">
    <property type="entry name" value="TAF7"/>
    <property type="match status" value="1"/>
</dbReference>
<comment type="subcellular location">
    <subcellularLocation>
        <location evidence="1">Nucleus</location>
    </subcellularLocation>
</comment>
<keyword evidence="5" id="KW-0539">Nucleus</keyword>
<sequence length="470" mass="52390">MDEDVIIVDEEEMSATQQTQPEPSTPVASTSTSAPSGSRTSSRLRISSQAAIASMASLAAAETSSSERTTRSRTSKAQPKLKFKLSEKAAAQAPGMSFLGQYDRELDSDDEELAFEEQFILRMPPGEDCEKLRKMVAAREVSNDVWFKFKDSRRAVFHIGNNTYSSKLVDLPCILESQKTLDNKQMFKVADICQMLVVENRLENEEATSQQQKNFSIEEFIWPHGITPPLNHVRKRRFRKRINRRTIESVEQEVERLLDEDSLASEIKYDILENVNPDLSDSEFIEQEQPIDAPTPAISDAPTPGPGDDGEDEGEQDEEEPDGDIDEELAAELDLALGDDEEEGEEEDDDDESEEDDDDDDDDDDAQARKLLNEEIRDLEAAVAKKGSEIASSANPLIRKRFEDALKKLTADLEMKLAQRDEMKEKQRLQKEGIEPGAERDSDSEDGGGNAGGDSMEEDDPLFGAEPGAM</sequence>
<evidence type="ECO:0000256" key="3">
    <source>
        <dbReference type="ARBA" id="ARBA00023015"/>
    </source>
</evidence>
<dbReference type="Proteomes" id="UP001498398">
    <property type="component" value="Unassembled WGS sequence"/>
</dbReference>
<dbReference type="PANTHER" id="PTHR12228">
    <property type="entry name" value="TRANSCRIPTION INITIATION FACTOR TFIID 55 KD SUBUNIT-RELATED"/>
    <property type="match status" value="1"/>
</dbReference>
<evidence type="ECO:0000256" key="1">
    <source>
        <dbReference type="ARBA" id="ARBA00004123"/>
    </source>
</evidence>
<dbReference type="EMBL" id="JBANRG010000004">
    <property type="protein sequence ID" value="KAK7467070.1"/>
    <property type="molecule type" value="Genomic_DNA"/>
</dbReference>
<keyword evidence="3" id="KW-0805">Transcription regulation</keyword>
<accession>A0ABR1JU30</accession>
<dbReference type="Pfam" id="PF04658">
    <property type="entry name" value="TAFII55_N"/>
    <property type="match status" value="1"/>
</dbReference>
<organism evidence="8 9">
    <name type="scientific">Marasmiellus scandens</name>
    <dbReference type="NCBI Taxonomy" id="2682957"/>
    <lineage>
        <taxon>Eukaryota</taxon>
        <taxon>Fungi</taxon>
        <taxon>Dikarya</taxon>
        <taxon>Basidiomycota</taxon>
        <taxon>Agaricomycotina</taxon>
        <taxon>Agaricomycetes</taxon>
        <taxon>Agaricomycetidae</taxon>
        <taxon>Agaricales</taxon>
        <taxon>Marasmiineae</taxon>
        <taxon>Omphalotaceae</taxon>
        <taxon>Marasmiellus</taxon>
    </lineage>
</organism>
<evidence type="ECO:0000256" key="5">
    <source>
        <dbReference type="ARBA" id="ARBA00023242"/>
    </source>
</evidence>
<feature type="region of interest" description="Disordered" evidence="6">
    <location>
        <begin position="1"/>
        <end position="86"/>
    </location>
</feature>
<gene>
    <name evidence="8" type="ORF">VKT23_004131</name>
</gene>
<reference evidence="8 9" key="1">
    <citation type="submission" date="2024-01" db="EMBL/GenBank/DDBJ databases">
        <title>A draft genome for the cacao thread blight pathogen Marasmiellus scandens.</title>
        <authorList>
            <person name="Baruah I.K."/>
            <person name="Leung J."/>
            <person name="Bukari Y."/>
            <person name="Amoako-Attah I."/>
            <person name="Meinhardt L.W."/>
            <person name="Bailey B.A."/>
            <person name="Cohen S.P."/>
        </authorList>
    </citation>
    <scope>NUCLEOTIDE SEQUENCE [LARGE SCALE GENOMIC DNA]</scope>
    <source>
        <strain evidence="8 9">GH-19</strain>
    </source>
</reference>